<feature type="region of interest" description="Disordered" evidence="1">
    <location>
        <begin position="56"/>
        <end position="123"/>
    </location>
</feature>
<feature type="compositionally biased region" description="Basic and acidic residues" evidence="1">
    <location>
        <begin position="58"/>
        <end position="76"/>
    </location>
</feature>
<gene>
    <name evidence="3" type="ORF">K8V08_09125</name>
</gene>
<accession>A0A921MEF9</accession>
<feature type="compositionally biased region" description="Basic and acidic residues" evidence="1">
    <location>
        <begin position="105"/>
        <end position="114"/>
    </location>
</feature>
<sequence>MRYIVSVAAAFLVLIILGSTTGFGDWPRPWGPLSRGAVCGAVAIAILIVWEQMSPRPDSLRDEDRAAEDGETEGRATEVGADEDTAAEAVAGSADDAAFDEDAGSETRDARTVDDADDEGEVR</sequence>
<dbReference type="AlphaFoldDB" id="A0A921MEF9"/>
<evidence type="ECO:0000256" key="2">
    <source>
        <dbReference type="SAM" id="Phobius"/>
    </source>
</evidence>
<keyword evidence="2" id="KW-1133">Transmembrane helix</keyword>
<proteinExistence type="predicted"/>
<dbReference type="EMBL" id="DYUK01000195">
    <property type="protein sequence ID" value="HJG80558.1"/>
    <property type="molecule type" value="Genomic_DNA"/>
</dbReference>
<dbReference type="Proteomes" id="UP000784435">
    <property type="component" value="Unassembled WGS sequence"/>
</dbReference>
<organism evidence="3 4">
    <name type="scientific">Brevibacterium senegalense</name>
    <dbReference type="NCBI Taxonomy" id="1033736"/>
    <lineage>
        <taxon>Bacteria</taxon>
        <taxon>Bacillati</taxon>
        <taxon>Actinomycetota</taxon>
        <taxon>Actinomycetes</taxon>
        <taxon>Micrococcales</taxon>
        <taxon>Brevibacteriaceae</taxon>
        <taxon>Brevibacterium</taxon>
    </lineage>
</organism>
<comment type="caution">
    <text evidence="3">The sequence shown here is derived from an EMBL/GenBank/DDBJ whole genome shotgun (WGS) entry which is preliminary data.</text>
</comment>
<feature type="transmembrane region" description="Helical" evidence="2">
    <location>
        <begin position="32"/>
        <end position="50"/>
    </location>
</feature>
<reference evidence="3" key="1">
    <citation type="journal article" date="2021" name="PeerJ">
        <title>Extensive microbial diversity within the chicken gut microbiome revealed by metagenomics and culture.</title>
        <authorList>
            <person name="Gilroy R."/>
            <person name="Ravi A."/>
            <person name="Getino M."/>
            <person name="Pursley I."/>
            <person name="Horton D.L."/>
            <person name="Alikhan N.F."/>
            <person name="Baker D."/>
            <person name="Gharbi K."/>
            <person name="Hall N."/>
            <person name="Watson M."/>
            <person name="Adriaenssens E.M."/>
            <person name="Foster-Nyarko E."/>
            <person name="Jarju S."/>
            <person name="Secka A."/>
            <person name="Antonio M."/>
            <person name="Oren A."/>
            <person name="Chaudhuri R.R."/>
            <person name="La Ragione R."/>
            <person name="Hildebrand F."/>
            <person name="Pallen M.J."/>
        </authorList>
    </citation>
    <scope>NUCLEOTIDE SEQUENCE</scope>
    <source>
        <strain evidence="3">ChiGjej5B5-7349</strain>
    </source>
</reference>
<evidence type="ECO:0000313" key="3">
    <source>
        <dbReference type="EMBL" id="HJG80558.1"/>
    </source>
</evidence>
<protein>
    <submittedName>
        <fullName evidence="3">Uncharacterized protein</fullName>
    </submittedName>
</protein>
<reference evidence="3" key="2">
    <citation type="submission" date="2021-09" db="EMBL/GenBank/DDBJ databases">
        <authorList>
            <person name="Gilroy R."/>
        </authorList>
    </citation>
    <scope>NUCLEOTIDE SEQUENCE</scope>
    <source>
        <strain evidence="3">ChiGjej5B5-7349</strain>
    </source>
</reference>
<keyword evidence="2" id="KW-0812">Transmembrane</keyword>
<evidence type="ECO:0000256" key="1">
    <source>
        <dbReference type="SAM" id="MobiDB-lite"/>
    </source>
</evidence>
<name>A0A921MEF9_9MICO</name>
<feature type="compositionally biased region" description="Low complexity" evidence="1">
    <location>
        <begin position="87"/>
        <end position="96"/>
    </location>
</feature>
<evidence type="ECO:0000313" key="4">
    <source>
        <dbReference type="Proteomes" id="UP000784435"/>
    </source>
</evidence>
<keyword evidence="2" id="KW-0472">Membrane</keyword>